<comment type="similarity">
    <text evidence="2">Belongs to the PBP/GOBP family.</text>
</comment>
<dbReference type="Pfam" id="PF01395">
    <property type="entry name" value="PBP_GOBP"/>
    <property type="match status" value="1"/>
</dbReference>
<dbReference type="EMBL" id="LJIG01015975">
    <property type="protein sequence ID" value="KRT81989.1"/>
    <property type="molecule type" value="Genomic_DNA"/>
</dbReference>
<dbReference type="SUPFAM" id="SSF47565">
    <property type="entry name" value="Insect pheromone/odorant-binding proteins"/>
    <property type="match status" value="1"/>
</dbReference>
<proteinExistence type="inferred from homology"/>
<reference evidence="4 5" key="1">
    <citation type="submission" date="2015-09" db="EMBL/GenBank/DDBJ databases">
        <title>Draft genome of the scarab beetle Oryctes borbonicus.</title>
        <authorList>
            <person name="Meyer J.M."/>
            <person name="Markov G.V."/>
            <person name="Baskaran P."/>
            <person name="Herrmann M."/>
            <person name="Sommer R.J."/>
            <person name="Roedelsperger C."/>
        </authorList>
    </citation>
    <scope>NUCLEOTIDE SEQUENCE [LARGE SCALE GENOMIC DNA]</scope>
    <source>
        <strain evidence="4">OB123</strain>
        <tissue evidence="4">Whole animal</tissue>
    </source>
</reference>
<comment type="subcellular location">
    <subcellularLocation>
        <location evidence="1">Secreted</location>
    </subcellularLocation>
</comment>
<organism evidence="4 5">
    <name type="scientific">Oryctes borbonicus</name>
    <dbReference type="NCBI Taxonomy" id="1629725"/>
    <lineage>
        <taxon>Eukaryota</taxon>
        <taxon>Metazoa</taxon>
        <taxon>Ecdysozoa</taxon>
        <taxon>Arthropoda</taxon>
        <taxon>Hexapoda</taxon>
        <taxon>Insecta</taxon>
        <taxon>Pterygota</taxon>
        <taxon>Neoptera</taxon>
        <taxon>Endopterygota</taxon>
        <taxon>Coleoptera</taxon>
        <taxon>Polyphaga</taxon>
        <taxon>Scarabaeiformia</taxon>
        <taxon>Scarabaeidae</taxon>
        <taxon>Dynastinae</taxon>
        <taxon>Oryctes</taxon>
    </lineage>
</organism>
<protein>
    <recommendedName>
        <fullName evidence="6">Odorant binding protein</fullName>
    </recommendedName>
</protein>
<evidence type="ECO:0000313" key="5">
    <source>
        <dbReference type="Proteomes" id="UP000051574"/>
    </source>
</evidence>
<dbReference type="GO" id="GO:0005576">
    <property type="term" value="C:extracellular region"/>
    <property type="evidence" value="ECO:0007669"/>
    <property type="project" value="UniProtKB-SubCell"/>
</dbReference>
<keyword evidence="3" id="KW-0964">Secreted</keyword>
<dbReference type="Gene3D" id="1.10.238.270">
    <property type="match status" value="1"/>
</dbReference>
<evidence type="ECO:0000256" key="1">
    <source>
        <dbReference type="ARBA" id="ARBA00004613"/>
    </source>
</evidence>
<sequence length="254" mass="28934">MYMHIIFVFVSACAVDNYSTTTKLWYKRVFAFRYCSLINNMQSVTVVLLCALSVISAYDFEDQAYNRLIVEQLSLSNPRARRDTQTDCVDQDSCCSQDAIKNFHRDPNDEAISKQCYKEVNFDRGSIRGPLTDEQKNQIKCVVECIGKKKGYLNADGELIKSKLISNIKGKLQELDWLTPKLDDIFASCIPEDGNTAKQGKQCNDIGLTIGHCVWKKIQLVCPLDKQTNPGKCEKLQEYLKQNKRFPPPPPIKC</sequence>
<keyword evidence="5" id="KW-1185">Reference proteome</keyword>
<evidence type="ECO:0000313" key="4">
    <source>
        <dbReference type="EMBL" id="KRT81989.1"/>
    </source>
</evidence>
<dbReference type="OrthoDB" id="6622484at2759"/>
<dbReference type="InterPro" id="IPR036728">
    <property type="entry name" value="PBP_GOBP_sf"/>
</dbReference>
<dbReference type="InterPro" id="IPR052295">
    <property type="entry name" value="Odorant-binding_protein"/>
</dbReference>
<dbReference type="GO" id="GO:0005549">
    <property type="term" value="F:odorant binding"/>
    <property type="evidence" value="ECO:0007669"/>
    <property type="project" value="InterPro"/>
</dbReference>
<accession>A0A0T6B476</accession>
<evidence type="ECO:0000256" key="3">
    <source>
        <dbReference type="ARBA" id="ARBA00022525"/>
    </source>
</evidence>
<dbReference type="PANTHER" id="PTHR21066">
    <property type="entry name" value="ODORANT-BINDING PROTEIN 59A-RELATED"/>
    <property type="match status" value="1"/>
</dbReference>
<dbReference type="PANTHER" id="PTHR21066:SF17">
    <property type="entry name" value="AGAP011368-PA"/>
    <property type="match status" value="1"/>
</dbReference>
<name>A0A0T6B476_9SCAR</name>
<gene>
    <name evidence="4" type="ORF">AMK59_6134</name>
</gene>
<evidence type="ECO:0008006" key="6">
    <source>
        <dbReference type="Google" id="ProtNLM"/>
    </source>
</evidence>
<comment type="caution">
    <text evidence="4">The sequence shown here is derived from an EMBL/GenBank/DDBJ whole genome shotgun (WGS) entry which is preliminary data.</text>
</comment>
<dbReference type="Proteomes" id="UP000051574">
    <property type="component" value="Unassembled WGS sequence"/>
</dbReference>
<dbReference type="InterPro" id="IPR006170">
    <property type="entry name" value="PBP/GOBP"/>
</dbReference>
<dbReference type="AlphaFoldDB" id="A0A0T6B476"/>
<evidence type="ECO:0000256" key="2">
    <source>
        <dbReference type="ARBA" id="ARBA00008098"/>
    </source>
</evidence>
<dbReference type="CDD" id="cd23992">
    <property type="entry name" value="PBP_GOBP"/>
    <property type="match status" value="1"/>
</dbReference>